<sequence length="232" mass="25651">MFVDSPYPHSVNGSLWTLPMEFVGYALVLAVGLVLALGVSRFIVFPLIGVAFVLDSFCQATFGYAGNAGSWLSVPIGSLVSFVVPFLLGMAMRLYRGWLPLRPWVAGLLAVAWVPLHLTVADRYVLAVMASYGAIVLAHHWPERLYPGARWVYGSYGMYIWAFPVQQLIIMAGVRNEWVLIALALPAAYLCGLVSWRFVEVPTQRLRRFLRRPSPVPARTTATRPPISSGVT</sequence>
<name>A0A1I5U1Q7_9PSEU</name>
<dbReference type="EMBL" id="FOWW01000003">
    <property type="protein sequence ID" value="SFP88797.1"/>
    <property type="molecule type" value="Genomic_DNA"/>
</dbReference>
<evidence type="ECO:0000313" key="2">
    <source>
        <dbReference type="EMBL" id="SFP88797.1"/>
    </source>
</evidence>
<dbReference type="AlphaFoldDB" id="A0A1I5U1Q7"/>
<protein>
    <recommendedName>
        <fullName evidence="4">Acyltransferase family protein</fullName>
    </recommendedName>
</protein>
<gene>
    <name evidence="2" type="ORF">SAMN05421810_103751</name>
</gene>
<feature type="transmembrane region" description="Helical" evidence="1">
    <location>
        <begin position="178"/>
        <end position="199"/>
    </location>
</feature>
<keyword evidence="1" id="KW-0472">Membrane</keyword>
<dbReference type="Proteomes" id="UP000198727">
    <property type="component" value="Unassembled WGS sequence"/>
</dbReference>
<evidence type="ECO:0000256" key="1">
    <source>
        <dbReference type="SAM" id="Phobius"/>
    </source>
</evidence>
<keyword evidence="3" id="KW-1185">Reference proteome</keyword>
<evidence type="ECO:0000313" key="3">
    <source>
        <dbReference type="Proteomes" id="UP000198727"/>
    </source>
</evidence>
<accession>A0A1I5U1Q7</accession>
<keyword evidence="1" id="KW-1133">Transmembrane helix</keyword>
<feature type="transmembrane region" description="Helical" evidence="1">
    <location>
        <begin position="42"/>
        <end position="62"/>
    </location>
</feature>
<feature type="transmembrane region" description="Helical" evidence="1">
    <location>
        <begin position="153"/>
        <end position="172"/>
    </location>
</feature>
<feature type="transmembrane region" description="Helical" evidence="1">
    <location>
        <begin position="124"/>
        <end position="141"/>
    </location>
</feature>
<proteinExistence type="predicted"/>
<dbReference type="STRING" id="587909.SAMN05421810_103751"/>
<keyword evidence="1" id="KW-0812">Transmembrane</keyword>
<feature type="transmembrane region" description="Helical" evidence="1">
    <location>
        <begin position="68"/>
        <end position="89"/>
    </location>
</feature>
<feature type="transmembrane region" description="Helical" evidence="1">
    <location>
        <begin position="101"/>
        <end position="118"/>
    </location>
</feature>
<organism evidence="2 3">
    <name type="scientific">Amycolatopsis arida</name>
    <dbReference type="NCBI Taxonomy" id="587909"/>
    <lineage>
        <taxon>Bacteria</taxon>
        <taxon>Bacillati</taxon>
        <taxon>Actinomycetota</taxon>
        <taxon>Actinomycetes</taxon>
        <taxon>Pseudonocardiales</taxon>
        <taxon>Pseudonocardiaceae</taxon>
        <taxon>Amycolatopsis</taxon>
    </lineage>
</organism>
<reference evidence="3" key="1">
    <citation type="submission" date="2016-10" db="EMBL/GenBank/DDBJ databases">
        <authorList>
            <person name="Varghese N."/>
            <person name="Submissions S."/>
        </authorList>
    </citation>
    <scope>NUCLEOTIDE SEQUENCE [LARGE SCALE GENOMIC DNA]</scope>
    <source>
        <strain evidence="3">CGMCC 4.5579</strain>
    </source>
</reference>
<feature type="transmembrane region" description="Helical" evidence="1">
    <location>
        <begin position="15"/>
        <end position="35"/>
    </location>
</feature>
<evidence type="ECO:0008006" key="4">
    <source>
        <dbReference type="Google" id="ProtNLM"/>
    </source>
</evidence>